<sequence>INNVVCHVVLIKGT</sequence>
<dbReference type="Proteomes" id="UP000059680">
    <property type="component" value="Chromosome 4"/>
</dbReference>
<keyword evidence="2" id="KW-1185">Reference proteome</keyword>
<feature type="non-terminal residue" evidence="1">
    <location>
        <position position="1"/>
    </location>
</feature>
<protein>
    <submittedName>
        <fullName evidence="1">Os04g0644950 protein</fullName>
    </submittedName>
</protein>
<gene>
    <name evidence="1" type="ordered locus">Os04g0644950</name>
    <name evidence="1" type="ORF">OSNPB_040644950</name>
</gene>
<dbReference type="PaxDb" id="39947-A0A0P0WFI6"/>
<reference evidence="1 2" key="2">
    <citation type="journal article" date="2013" name="Plant Cell Physiol.">
        <title>Rice Annotation Project Database (RAP-DB): an integrative and interactive database for rice genomics.</title>
        <authorList>
            <person name="Sakai H."/>
            <person name="Lee S.S."/>
            <person name="Tanaka T."/>
            <person name="Numa H."/>
            <person name="Kim J."/>
            <person name="Kawahara Y."/>
            <person name="Wakimoto H."/>
            <person name="Yang C.C."/>
            <person name="Iwamoto M."/>
            <person name="Abe T."/>
            <person name="Yamada Y."/>
            <person name="Muto A."/>
            <person name="Inokuchi H."/>
            <person name="Ikemura T."/>
            <person name="Matsumoto T."/>
            <person name="Sasaki T."/>
            <person name="Itoh T."/>
        </authorList>
    </citation>
    <scope>NUCLEOTIDE SEQUENCE [LARGE SCALE GENOMIC DNA]</scope>
    <source>
        <strain evidence="2">cv. Nipponbare</strain>
    </source>
</reference>
<name>A0A0P0WFI6_ORYSJ</name>
<accession>A0A0P0WFI6</accession>
<reference evidence="1 2" key="3">
    <citation type="journal article" date="2013" name="Rice">
        <title>Improvement of the Oryza sativa Nipponbare reference genome using next generation sequence and optical map data.</title>
        <authorList>
            <person name="Kawahara Y."/>
            <person name="de la Bastide M."/>
            <person name="Hamilton J.P."/>
            <person name="Kanamori H."/>
            <person name="McCombie W.R."/>
            <person name="Ouyang S."/>
            <person name="Schwartz D.C."/>
            <person name="Tanaka T."/>
            <person name="Wu J."/>
            <person name="Zhou S."/>
            <person name="Childs K.L."/>
            <person name="Davidson R.M."/>
            <person name="Lin H."/>
            <person name="Quesada-Ocampo L."/>
            <person name="Vaillancourt B."/>
            <person name="Sakai H."/>
            <person name="Lee S.S."/>
            <person name="Kim J."/>
            <person name="Numa H."/>
            <person name="Itoh T."/>
            <person name="Buell C.R."/>
            <person name="Matsumoto T."/>
        </authorList>
    </citation>
    <scope>NUCLEOTIDE SEQUENCE [LARGE SCALE GENOMIC DNA]</scope>
    <source>
        <strain evidence="2">cv. Nipponbare</strain>
    </source>
</reference>
<proteinExistence type="predicted"/>
<organism evidence="1 2">
    <name type="scientific">Oryza sativa subsp. japonica</name>
    <name type="common">Rice</name>
    <dbReference type="NCBI Taxonomy" id="39947"/>
    <lineage>
        <taxon>Eukaryota</taxon>
        <taxon>Viridiplantae</taxon>
        <taxon>Streptophyta</taxon>
        <taxon>Embryophyta</taxon>
        <taxon>Tracheophyta</taxon>
        <taxon>Spermatophyta</taxon>
        <taxon>Magnoliopsida</taxon>
        <taxon>Liliopsida</taxon>
        <taxon>Poales</taxon>
        <taxon>Poaceae</taxon>
        <taxon>BOP clade</taxon>
        <taxon>Oryzoideae</taxon>
        <taxon>Oryzeae</taxon>
        <taxon>Oryzinae</taxon>
        <taxon>Oryza</taxon>
        <taxon>Oryza sativa</taxon>
    </lineage>
</organism>
<evidence type="ECO:0000313" key="1">
    <source>
        <dbReference type="EMBL" id="BAS91306.1"/>
    </source>
</evidence>
<dbReference type="EMBL" id="AP014960">
    <property type="protein sequence ID" value="BAS91306.1"/>
    <property type="molecule type" value="Genomic_DNA"/>
</dbReference>
<reference evidence="2" key="1">
    <citation type="journal article" date="2005" name="Nature">
        <title>The map-based sequence of the rice genome.</title>
        <authorList>
            <consortium name="International rice genome sequencing project (IRGSP)"/>
            <person name="Matsumoto T."/>
            <person name="Wu J."/>
            <person name="Kanamori H."/>
            <person name="Katayose Y."/>
            <person name="Fujisawa M."/>
            <person name="Namiki N."/>
            <person name="Mizuno H."/>
            <person name="Yamamoto K."/>
            <person name="Antonio B.A."/>
            <person name="Baba T."/>
            <person name="Sakata K."/>
            <person name="Nagamura Y."/>
            <person name="Aoki H."/>
            <person name="Arikawa K."/>
            <person name="Arita K."/>
            <person name="Bito T."/>
            <person name="Chiden Y."/>
            <person name="Fujitsuka N."/>
            <person name="Fukunaka R."/>
            <person name="Hamada M."/>
            <person name="Harada C."/>
            <person name="Hayashi A."/>
            <person name="Hijishita S."/>
            <person name="Honda M."/>
            <person name="Hosokawa S."/>
            <person name="Ichikawa Y."/>
            <person name="Idonuma A."/>
            <person name="Iijima M."/>
            <person name="Ikeda M."/>
            <person name="Ikeno M."/>
            <person name="Ito K."/>
            <person name="Ito S."/>
            <person name="Ito T."/>
            <person name="Ito Y."/>
            <person name="Ito Y."/>
            <person name="Iwabuchi A."/>
            <person name="Kamiya K."/>
            <person name="Karasawa W."/>
            <person name="Kurita K."/>
            <person name="Katagiri S."/>
            <person name="Kikuta A."/>
            <person name="Kobayashi H."/>
            <person name="Kobayashi N."/>
            <person name="Machita K."/>
            <person name="Maehara T."/>
            <person name="Masukawa M."/>
            <person name="Mizubayashi T."/>
            <person name="Mukai Y."/>
            <person name="Nagasaki H."/>
            <person name="Nagata Y."/>
            <person name="Naito S."/>
            <person name="Nakashima M."/>
            <person name="Nakama Y."/>
            <person name="Nakamichi Y."/>
            <person name="Nakamura M."/>
            <person name="Meguro A."/>
            <person name="Negishi M."/>
            <person name="Ohta I."/>
            <person name="Ohta T."/>
            <person name="Okamoto M."/>
            <person name="Ono N."/>
            <person name="Saji S."/>
            <person name="Sakaguchi M."/>
            <person name="Sakai K."/>
            <person name="Shibata M."/>
            <person name="Shimokawa T."/>
            <person name="Song J."/>
            <person name="Takazaki Y."/>
            <person name="Terasawa K."/>
            <person name="Tsugane M."/>
            <person name="Tsuji K."/>
            <person name="Ueda S."/>
            <person name="Waki K."/>
            <person name="Yamagata H."/>
            <person name="Yamamoto M."/>
            <person name="Yamamoto S."/>
            <person name="Yamane H."/>
            <person name="Yoshiki S."/>
            <person name="Yoshihara R."/>
            <person name="Yukawa K."/>
            <person name="Zhong H."/>
            <person name="Yano M."/>
            <person name="Yuan Q."/>
            <person name="Ouyang S."/>
            <person name="Liu J."/>
            <person name="Jones K.M."/>
            <person name="Gansberger K."/>
            <person name="Moffat K."/>
            <person name="Hill J."/>
            <person name="Bera J."/>
            <person name="Fadrosh D."/>
            <person name="Jin S."/>
            <person name="Johri S."/>
            <person name="Kim M."/>
            <person name="Overton L."/>
            <person name="Reardon M."/>
            <person name="Tsitrin T."/>
            <person name="Vuong H."/>
            <person name="Weaver B."/>
            <person name="Ciecko A."/>
            <person name="Tallon L."/>
            <person name="Jackson J."/>
            <person name="Pai G."/>
            <person name="Aken S.V."/>
            <person name="Utterback T."/>
            <person name="Reidmuller S."/>
            <person name="Feldblyum T."/>
            <person name="Hsiao J."/>
            <person name="Zismann V."/>
            <person name="Iobst S."/>
            <person name="de Vazeille A.R."/>
            <person name="Buell C.R."/>
            <person name="Ying K."/>
            <person name="Li Y."/>
            <person name="Lu T."/>
            <person name="Huang Y."/>
            <person name="Zhao Q."/>
            <person name="Feng Q."/>
            <person name="Zhang L."/>
            <person name="Zhu J."/>
            <person name="Weng Q."/>
            <person name="Mu J."/>
            <person name="Lu Y."/>
            <person name="Fan D."/>
            <person name="Liu Y."/>
            <person name="Guan J."/>
            <person name="Zhang Y."/>
            <person name="Yu S."/>
            <person name="Liu X."/>
            <person name="Zhang Y."/>
            <person name="Hong G."/>
            <person name="Han B."/>
            <person name="Choisne N."/>
            <person name="Demange N."/>
            <person name="Orjeda G."/>
            <person name="Samain S."/>
            <person name="Cattolico L."/>
            <person name="Pelletier E."/>
            <person name="Couloux A."/>
            <person name="Segurens B."/>
            <person name="Wincker P."/>
            <person name="D'Hont A."/>
            <person name="Scarpelli C."/>
            <person name="Weissenbach J."/>
            <person name="Salanoubat M."/>
            <person name="Quetier F."/>
            <person name="Yu Y."/>
            <person name="Kim H.R."/>
            <person name="Rambo T."/>
            <person name="Currie J."/>
            <person name="Collura K."/>
            <person name="Luo M."/>
            <person name="Yang T."/>
            <person name="Ammiraju J.S.S."/>
            <person name="Engler F."/>
            <person name="Soderlund C."/>
            <person name="Wing R.A."/>
            <person name="Palmer L.E."/>
            <person name="de la Bastide M."/>
            <person name="Spiegel L."/>
            <person name="Nascimento L."/>
            <person name="Zutavern T."/>
            <person name="O'Shaughnessy A."/>
            <person name="Dike S."/>
            <person name="Dedhia N."/>
            <person name="Preston R."/>
            <person name="Balija V."/>
            <person name="McCombie W.R."/>
            <person name="Chow T."/>
            <person name="Chen H."/>
            <person name="Chung M."/>
            <person name="Chen C."/>
            <person name="Shaw J."/>
            <person name="Wu H."/>
            <person name="Hsiao K."/>
            <person name="Chao Y."/>
            <person name="Chu M."/>
            <person name="Cheng C."/>
            <person name="Hour A."/>
            <person name="Lee P."/>
            <person name="Lin S."/>
            <person name="Lin Y."/>
            <person name="Liou J."/>
            <person name="Liu S."/>
            <person name="Hsing Y."/>
            <person name="Raghuvanshi S."/>
            <person name="Mohanty A."/>
            <person name="Bharti A.K."/>
            <person name="Gaur A."/>
            <person name="Gupta V."/>
            <person name="Kumar D."/>
            <person name="Ravi V."/>
            <person name="Vij S."/>
            <person name="Kapur A."/>
            <person name="Khurana P."/>
            <person name="Khurana P."/>
            <person name="Khurana J.P."/>
            <person name="Tyagi A.K."/>
            <person name="Gaikwad K."/>
            <person name="Singh A."/>
            <person name="Dalal V."/>
            <person name="Srivastava S."/>
            <person name="Dixit A."/>
            <person name="Pal A.K."/>
            <person name="Ghazi I.A."/>
            <person name="Yadav M."/>
            <person name="Pandit A."/>
            <person name="Bhargava A."/>
            <person name="Sureshbabu K."/>
            <person name="Batra K."/>
            <person name="Sharma T.R."/>
            <person name="Mohapatra T."/>
            <person name="Singh N.K."/>
            <person name="Messing J."/>
            <person name="Nelson A.B."/>
            <person name="Fuks G."/>
            <person name="Kavchok S."/>
            <person name="Keizer G."/>
            <person name="Linton E."/>
            <person name="Llaca V."/>
            <person name="Song R."/>
            <person name="Tanyolac B."/>
            <person name="Young S."/>
            <person name="Ho-Il K."/>
            <person name="Hahn J.H."/>
            <person name="Sangsakoo G."/>
            <person name="Vanavichit A."/>
            <person name="de Mattos Luiz.A.T."/>
            <person name="Zimmer P.D."/>
            <person name="Malone G."/>
            <person name="Dellagostin O."/>
            <person name="de Oliveira A.C."/>
            <person name="Bevan M."/>
            <person name="Bancroft I."/>
            <person name="Minx P."/>
            <person name="Cordum H."/>
            <person name="Wilson R."/>
            <person name="Cheng Z."/>
            <person name="Jin W."/>
            <person name="Jiang J."/>
            <person name="Leong S.A."/>
            <person name="Iwama H."/>
            <person name="Gojobori T."/>
            <person name="Itoh T."/>
            <person name="Niimura Y."/>
            <person name="Fujii Y."/>
            <person name="Habara T."/>
            <person name="Sakai H."/>
            <person name="Sato Y."/>
            <person name="Wilson G."/>
            <person name="Kumar K."/>
            <person name="McCouch S."/>
            <person name="Juretic N."/>
            <person name="Hoen D."/>
            <person name="Wright S."/>
            <person name="Bruskiewich R."/>
            <person name="Bureau T."/>
            <person name="Miyao A."/>
            <person name="Hirochika H."/>
            <person name="Nishikawa T."/>
            <person name="Kadowaki K."/>
            <person name="Sugiura M."/>
            <person name="Burr B."/>
            <person name="Sasaki T."/>
        </authorList>
    </citation>
    <scope>NUCLEOTIDE SEQUENCE [LARGE SCALE GENOMIC DNA]</scope>
    <source>
        <strain evidence="2">cv. Nipponbare</strain>
    </source>
</reference>
<dbReference type="InParanoid" id="A0A0P0WFI6"/>
<evidence type="ECO:0000313" key="2">
    <source>
        <dbReference type="Proteomes" id="UP000059680"/>
    </source>
</evidence>